<comment type="caution">
    <text evidence="2">Once thought to be involved in copper homeostasis, experiments in E.coli have shown this is not the case.</text>
</comment>
<dbReference type="EMBL" id="FMUS01000016">
    <property type="protein sequence ID" value="SCY78692.1"/>
    <property type="molecule type" value="Genomic_DNA"/>
</dbReference>
<dbReference type="RefSeq" id="WP_091543850.1">
    <property type="nucleotide sequence ID" value="NZ_FMUS01000016.1"/>
</dbReference>
<dbReference type="FunFam" id="3.20.20.380:FF:000001">
    <property type="entry name" value="Copper homeostasis protein CutC"/>
    <property type="match status" value="1"/>
</dbReference>
<dbReference type="HAMAP" id="MF_00795">
    <property type="entry name" value="CutC"/>
    <property type="match status" value="1"/>
</dbReference>
<keyword evidence="4" id="KW-1185">Reference proteome</keyword>
<dbReference type="Gene3D" id="3.20.20.380">
    <property type="entry name" value="Copper homeostasis (CutC) domain"/>
    <property type="match status" value="1"/>
</dbReference>
<dbReference type="AlphaFoldDB" id="A0A1G5IRI7"/>
<dbReference type="InterPro" id="IPR036822">
    <property type="entry name" value="CutC-like_dom_sf"/>
</dbReference>
<dbReference type="GO" id="GO:0005737">
    <property type="term" value="C:cytoplasm"/>
    <property type="evidence" value="ECO:0007669"/>
    <property type="project" value="UniProtKB-SubCell"/>
</dbReference>
<dbReference type="Proteomes" id="UP000198636">
    <property type="component" value="Unassembled WGS sequence"/>
</dbReference>
<gene>
    <name evidence="2" type="primary">cutC</name>
    <name evidence="3" type="ORF">SAMN03080606_02482</name>
</gene>
<dbReference type="SUPFAM" id="SSF110395">
    <property type="entry name" value="CutC-like"/>
    <property type="match status" value="1"/>
</dbReference>
<dbReference type="STRING" id="1120976.SAMN03080606_02482"/>
<comment type="similarity">
    <text evidence="1 2">Belongs to the CutC family.</text>
</comment>
<evidence type="ECO:0000313" key="3">
    <source>
        <dbReference type="EMBL" id="SCY78692.1"/>
    </source>
</evidence>
<evidence type="ECO:0000313" key="4">
    <source>
        <dbReference type="Proteomes" id="UP000198636"/>
    </source>
</evidence>
<evidence type="ECO:0000256" key="2">
    <source>
        <dbReference type="HAMAP-Rule" id="MF_00795"/>
    </source>
</evidence>
<sequence>MILEVCVDSYESLLIAKEAGANRIELCSALNLGGLTPSYGLMKQASTQRDIEIFVMIRPRSGDFLYDDLEFETMKNDIVLAKEMGFDGVVTGMLLRNGRIDLKRLEEVVTIANPLKVVFHRAFDEAKEPEGDIPRLIEMGVCRILTSGQQENALLGVEYIREIQVQYGDQITIMPGAGVNSSNVTTIYEKTGCTHYHLSGKVDVGSAMVYRKNTEKSCIKICQASVEKADHTRIAQVRSVLNNLYG</sequence>
<name>A0A1G5IRI7_9FIRM</name>
<keyword evidence="2" id="KW-0963">Cytoplasm</keyword>
<dbReference type="PANTHER" id="PTHR12598:SF0">
    <property type="entry name" value="COPPER HOMEOSTASIS PROTEIN CUTC HOMOLOG"/>
    <property type="match status" value="1"/>
</dbReference>
<proteinExistence type="inferred from homology"/>
<comment type="subcellular location">
    <subcellularLocation>
        <location evidence="2">Cytoplasm</location>
    </subcellularLocation>
</comment>
<dbReference type="OrthoDB" id="9815677at2"/>
<organism evidence="3 4">
    <name type="scientific">Alkaliphilus peptidifermentans DSM 18978</name>
    <dbReference type="NCBI Taxonomy" id="1120976"/>
    <lineage>
        <taxon>Bacteria</taxon>
        <taxon>Bacillati</taxon>
        <taxon>Bacillota</taxon>
        <taxon>Clostridia</taxon>
        <taxon>Peptostreptococcales</taxon>
        <taxon>Natronincolaceae</taxon>
        <taxon>Alkaliphilus</taxon>
    </lineage>
</organism>
<evidence type="ECO:0000256" key="1">
    <source>
        <dbReference type="ARBA" id="ARBA00007768"/>
    </source>
</evidence>
<protein>
    <recommendedName>
        <fullName evidence="2">PF03932 family protein CutC</fullName>
    </recommendedName>
</protein>
<accession>A0A1G5IRI7</accession>
<dbReference type="InterPro" id="IPR005627">
    <property type="entry name" value="CutC-like"/>
</dbReference>
<dbReference type="PANTHER" id="PTHR12598">
    <property type="entry name" value="COPPER HOMEOSTASIS PROTEIN CUTC"/>
    <property type="match status" value="1"/>
</dbReference>
<dbReference type="GO" id="GO:0005507">
    <property type="term" value="F:copper ion binding"/>
    <property type="evidence" value="ECO:0007669"/>
    <property type="project" value="TreeGrafter"/>
</dbReference>
<dbReference type="Pfam" id="PF03932">
    <property type="entry name" value="CutC"/>
    <property type="match status" value="1"/>
</dbReference>
<reference evidence="3 4" key="1">
    <citation type="submission" date="2016-10" db="EMBL/GenBank/DDBJ databases">
        <authorList>
            <person name="de Groot N.N."/>
        </authorList>
    </citation>
    <scope>NUCLEOTIDE SEQUENCE [LARGE SCALE GENOMIC DNA]</scope>
    <source>
        <strain evidence="3 4">DSM 18978</strain>
    </source>
</reference>